<dbReference type="Proteomes" id="UP001158576">
    <property type="component" value="Chromosome 2"/>
</dbReference>
<keyword evidence="1" id="KW-0433">Leucine-rich repeat</keyword>
<dbReference type="InterPro" id="IPR001611">
    <property type="entry name" value="Leu-rich_rpt"/>
</dbReference>
<proteinExistence type="predicted"/>
<feature type="compositionally biased region" description="Acidic residues" evidence="3">
    <location>
        <begin position="117"/>
        <end position="145"/>
    </location>
</feature>
<name>A0ABN7T719_OIKDI</name>
<dbReference type="PANTHER" id="PTHR18849:SF0">
    <property type="entry name" value="CILIA- AND FLAGELLA-ASSOCIATED PROTEIN 410-RELATED"/>
    <property type="match status" value="1"/>
</dbReference>
<evidence type="ECO:0000256" key="3">
    <source>
        <dbReference type="SAM" id="MobiDB-lite"/>
    </source>
</evidence>
<evidence type="ECO:0000313" key="5">
    <source>
        <dbReference type="Proteomes" id="UP001158576"/>
    </source>
</evidence>
<dbReference type="PANTHER" id="PTHR18849">
    <property type="entry name" value="LEUCINE RICH REPEAT PROTEIN"/>
    <property type="match status" value="1"/>
</dbReference>
<gene>
    <name evidence="4" type="ORF">OKIOD_LOCUS14960</name>
</gene>
<dbReference type="EMBL" id="OU015567">
    <property type="protein sequence ID" value="CAG5111924.1"/>
    <property type="molecule type" value="Genomic_DNA"/>
</dbReference>
<dbReference type="InterPro" id="IPR032675">
    <property type="entry name" value="LRR_dom_sf"/>
</dbReference>
<sequence length="195" mass="22411">MCDVSSQGSVRSLNLYGAKLPENLDQMDDVDTLNLCYAGLQNLDSILQLQNLRRLFLRYNEISSFEEVEKLKNLPNLESLSLIGNEIYKHPDYREQILSILPQLQVLDGEMLMHHEEDDDDDEKSDVEEDMEGHDADGETDEQEADVSVTLRKPNIVTAMSLLIQELDHLDDIDELTTLLSMRSKKIRENEIFEV</sequence>
<reference evidence="4 5" key="1">
    <citation type="submission" date="2021-04" db="EMBL/GenBank/DDBJ databases">
        <authorList>
            <person name="Bliznina A."/>
        </authorList>
    </citation>
    <scope>NUCLEOTIDE SEQUENCE [LARGE SCALE GENOMIC DNA]</scope>
</reference>
<keyword evidence="2" id="KW-0677">Repeat</keyword>
<protein>
    <submittedName>
        <fullName evidence="4">Oidioi.mRNA.OKI2018_I69.chr2.g6195.t1.cds</fullName>
    </submittedName>
</protein>
<evidence type="ECO:0000313" key="4">
    <source>
        <dbReference type="EMBL" id="CAG5111924.1"/>
    </source>
</evidence>
<dbReference type="Pfam" id="PF14580">
    <property type="entry name" value="LRR_9"/>
    <property type="match status" value="1"/>
</dbReference>
<feature type="region of interest" description="Disordered" evidence="3">
    <location>
        <begin position="116"/>
        <end position="146"/>
    </location>
</feature>
<dbReference type="SUPFAM" id="SSF52058">
    <property type="entry name" value="L domain-like"/>
    <property type="match status" value="1"/>
</dbReference>
<dbReference type="PROSITE" id="PS51450">
    <property type="entry name" value="LRR"/>
    <property type="match status" value="1"/>
</dbReference>
<keyword evidence="5" id="KW-1185">Reference proteome</keyword>
<organism evidence="4 5">
    <name type="scientific">Oikopleura dioica</name>
    <name type="common">Tunicate</name>
    <dbReference type="NCBI Taxonomy" id="34765"/>
    <lineage>
        <taxon>Eukaryota</taxon>
        <taxon>Metazoa</taxon>
        <taxon>Chordata</taxon>
        <taxon>Tunicata</taxon>
        <taxon>Appendicularia</taxon>
        <taxon>Copelata</taxon>
        <taxon>Oikopleuridae</taxon>
        <taxon>Oikopleura</taxon>
    </lineage>
</organism>
<evidence type="ECO:0000256" key="2">
    <source>
        <dbReference type="ARBA" id="ARBA00022737"/>
    </source>
</evidence>
<accession>A0ABN7T719</accession>
<evidence type="ECO:0000256" key="1">
    <source>
        <dbReference type="ARBA" id="ARBA00022614"/>
    </source>
</evidence>
<dbReference type="Gene3D" id="3.80.10.10">
    <property type="entry name" value="Ribonuclease Inhibitor"/>
    <property type="match status" value="1"/>
</dbReference>